<dbReference type="AlphaFoldDB" id="A0AAD1VSM5"/>
<gene>
    <name evidence="1" type="ORF">PECUL_23A044103</name>
</gene>
<protein>
    <submittedName>
        <fullName evidence="1">Uncharacterized protein</fullName>
    </submittedName>
</protein>
<dbReference type="EMBL" id="OW240913">
    <property type="protein sequence ID" value="CAH2246074.1"/>
    <property type="molecule type" value="Genomic_DNA"/>
</dbReference>
<keyword evidence="2" id="KW-1185">Reference proteome</keyword>
<accession>A0AAD1VSM5</accession>
<evidence type="ECO:0000313" key="1">
    <source>
        <dbReference type="EMBL" id="CAH2246074.1"/>
    </source>
</evidence>
<feature type="non-terminal residue" evidence="1">
    <location>
        <position position="138"/>
    </location>
</feature>
<organism evidence="1 2">
    <name type="scientific">Pelobates cultripes</name>
    <name type="common">Western spadefoot toad</name>
    <dbReference type="NCBI Taxonomy" id="61616"/>
    <lineage>
        <taxon>Eukaryota</taxon>
        <taxon>Metazoa</taxon>
        <taxon>Chordata</taxon>
        <taxon>Craniata</taxon>
        <taxon>Vertebrata</taxon>
        <taxon>Euteleostomi</taxon>
        <taxon>Amphibia</taxon>
        <taxon>Batrachia</taxon>
        <taxon>Anura</taxon>
        <taxon>Pelobatoidea</taxon>
        <taxon>Pelobatidae</taxon>
        <taxon>Pelobates</taxon>
    </lineage>
</organism>
<reference evidence="1" key="1">
    <citation type="submission" date="2022-03" db="EMBL/GenBank/DDBJ databases">
        <authorList>
            <person name="Alioto T."/>
            <person name="Alioto T."/>
            <person name="Gomez Garrido J."/>
        </authorList>
    </citation>
    <scope>NUCLEOTIDE SEQUENCE</scope>
</reference>
<sequence>MSEADHRKLLSLRSELTLLLQSIATKSLGWNKQLFYAQGNRCGKLLANALKQRQGRTYIPQIKTANNKTVQTNEEIANTFREFYHSLYNITKTTQNKEMLQTHLAYKFDRVLPQILTRSLDEPFTLTELINTVKSTPS</sequence>
<proteinExistence type="predicted"/>
<name>A0AAD1VSM5_PELCU</name>
<evidence type="ECO:0000313" key="2">
    <source>
        <dbReference type="Proteomes" id="UP001295444"/>
    </source>
</evidence>
<dbReference type="Proteomes" id="UP001295444">
    <property type="component" value="Chromosome 02"/>
</dbReference>